<dbReference type="EMBL" id="MH996464">
    <property type="protein sequence ID" value="QBL54613.1"/>
    <property type="molecule type" value="Genomic_DNA"/>
</dbReference>
<gene>
    <name evidence="1" type="primary">AvrLm10B</name>
</gene>
<name>A0A482ARH0_LEPMC</name>
<organism evidence="1">
    <name type="scientific">Leptosphaeria maculans</name>
    <name type="common">Blackleg fungus</name>
    <name type="synonym">Phoma lingam</name>
    <dbReference type="NCBI Taxonomy" id="5022"/>
    <lineage>
        <taxon>Eukaryota</taxon>
        <taxon>Fungi</taxon>
        <taxon>Dikarya</taxon>
        <taxon>Ascomycota</taxon>
        <taxon>Pezizomycotina</taxon>
        <taxon>Dothideomycetes</taxon>
        <taxon>Pleosporomycetidae</taxon>
        <taxon>Pleosporales</taxon>
        <taxon>Pleosporineae</taxon>
        <taxon>Leptosphaeriaceae</taxon>
        <taxon>Plenodomus</taxon>
        <taxon>Plenodomus lingam/Leptosphaeria maculans species complex</taxon>
    </lineage>
</organism>
<protein>
    <submittedName>
        <fullName evidence="1">AvrLm10B</fullName>
    </submittedName>
</protein>
<reference evidence="1" key="1">
    <citation type="submission" date="2018-09" db="EMBL/GenBank/DDBJ databases">
        <authorList>
            <person name="Balesdent M.-H."/>
            <person name="Degrave A."/>
            <person name="Petit Y."/>
            <person name="Fudal I."/>
        </authorList>
    </citation>
    <scope>NUCLEOTIDE SEQUENCE</scope>
</reference>
<proteinExistence type="predicted"/>
<dbReference type="AlphaFoldDB" id="A0A482ARH0"/>
<evidence type="ECO:0000313" key="1">
    <source>
        <dbReference type="EMBL" id="QBL54613.1"/>
    </source>
</evidence>
<reference evidence="1" key="2">
    <citation type="journal article" date="2019" name="New Phytol.">
        <title>A two genes - for - one gene interaction between Leptosphaeria maculans Brassica napus.</title>
        <authorList>
            <person name="Petit-Houdenot Y."/>
            <person name="Degrave A."/>
            <person name="Meyer M."/>
            <person name="Blaise F."/>
            <person name="Ollivier B."/>
            <person name="Marais C.L."/>
            <person name="Jauneau A."/>
            <person name="Audran C."/>
            <person name="Rivas S."/>
            <person name="Veneault-Fourrey C."/>
            <person name="Brun H."/>
            <person name="Rouxel T."/>
            <person name="Fudal I."/>
            <person name="Balesdent M.H."/>
        </authorList>
    </citation>
    <scope>NUCLEOTIDE SEQUENCE</scope>
</reference>
<accession>A0A482ARH0</accession>
<sequence length="178" mass="19876">MLWFIAIFIAAALCAPLDNPFLQPRGTAQCSYYRPAPAGLPRIRIDIDTTHEIPFSAGYPPVVTPPGGNPRNTVPLTQWTHGDRNHNLEYRMWREPSIGNGYRVTFEVQITGPININGQFLAESDLEPNVDPGFRSVARALALGSGRSGFARSTTFFIRVGDRHTNVRFSFIGDWQNM</sequence>